<protein>
    <submittedName>
        <fullName evidence="3">Uncharacterized protein</fullName>
    </submittedName>
</protein>
<feature type="region of interest" description="Disordered" evidence="1">
    <location>
        <begin position="56"/>
        <end position="81"/>
    </location>
</feature>
<name>A0A8S2WPT9_9BILA</name>
<dbReference type="Proteomes" id="UP000677228">
    <property type="component" value="Unassembled WGS sequence"/>
</dbReference>
<comment type="caution">
    <text evidence="3">The sequence shown here is derived from an EMBL/GenBank/DDBJ whole genome shotgun (WGS) entry which is preliminary data.</text>
</comment>
<reference evidence="3" key="1">
    <citation type="submission" date="2021-02" db="EMBL/GenBank/DDBJ databases">
        <authorList>
            <person name="Nowell W R."/>
        </authorList>
    </citation>
    <scope>NUCLEOTIDE SEQUENCE</scope>
</reference>
<evidence type="ECO:0000256" key="1">
    <source>
        <dbReference type="SAM" id="MobiDB-lite"/>
    </source>
</evidence>
<feature type="non-terminal residue" evidence="3">
    <location>
        <position position="1"/>
    </location>
</feature>
<dbReference type="EMBL" id="CAJOBA010083972">
    <property type="protein sequence ID" value="CAF4454585.1"/>
    <property type="molecule type" value="Genomic_DNA"/>
</dbReference>
<sequence>IQNKFLIVLMNKTKCQACNQEWNGEMNIRKREDKYGFQHIPSELDDILLLTNTTTNTNTSSANKNNNNTNNNRNSNTSGLGLETATDAQARKELYNELYKLIFSKQKRTHGGKIAMTYEWPLLIKQLIRCRYPSDIQDYVYHKNSIKLSLDDFIHAFKT</sequence>
<gene>
    <name evidence="2" type="ORF">OVA965_LOCUS43637</name>
    <name evidence="3" type="ORF">TMI583_LOCUS45976</name>
</gene>
<dbReference type="Proteomes" id="UP000682733">
    <property type="component" value="Unassembled WGS sequence"/>
</dbReference>
<evidence type="ECO:0000313" key="3">
    <source>
        <dbReference type="EMBL" id="CAF4454585.1"/>
    </source>
</evidence>
<evidence type="ECO:0000313" key="2">
    <source>
        <dbReference type="EMBL" id="CAF1629372.1"/>
    </source>
</evidence>
<evidence type="ECO:0000313" key="4">
    <source>
        <dbReference type="Proteomes" id="UP000682733"/>
    </source>
</evidence>
<feature type="compositionally biased region" description="Low complexity" evidence="1">
    <location>
        <begin position="56"/>
        <end position="78"/>
    </location>
</feature>
<accession>A0A8S2WPT9</accession>
<organism evidence="3 4">
    <name type="scientific">Didymodactylos carnosus</name>
    <dbReference type="NCBI Taxonomy" id="1234261"/>
    <lineage>
        <taxon>Eukaryota</taxon>
        <taxon>Metazoa</taxon>
        <taxon>Spiralia</taxon>
        <taxon>Gnathifera</taxon>
        <taxon>Rotifera</taxon>
        <taxon>Eurotatoria</taxon>
        <taxon>Bdelloidea</taxon>
        <taxon>Philodinida</taxon>
        <taxon>Philodinidae</taxon>
        <taxon>Didymodactylos</taxon>
    </lineage>
</organism>
<dbReference type="AlphaFoldDB" id="A0A8S2WPT9"/>
<dbReference type="EMBL" id="CAJNOK010058438">
    <property type="protein sequence ID" value="CAF1629372.1"/>
    <property type="molecule type" value="Genomic_DNA"/>
</dbReference>
<proteinExistence type="predicted"/>